<evidence type="ECO:0000313" key="3">
    <source>
        <dbReference type="Proteomes" id="UP000529783"/>
    </source>
</evidence>
<organism evidence="2 3">
    <name type="scientific">Actinomadura luteofluorescens</name>
    <dbReference type="NCBI Taxonomy" id="46163"/>
    <lineage>
        <taxon>Bacteria</taxon>
        <taxon>Bacillati</taxon>
        <taxon>Actinomycetota</taxon>
        <taxon>Actinomycetes</taxon>
        <taxon>Streptosporangiales</taxon>
        <taxon>Thermomonosporaceae</taxon>
        <taxon>Actinomadura</taxon>
    </lineage>
</organism>
<comment type="caution">
    <text evidence="2">The sequence shown here is derived from an EMBL/GenBank/DDBJ whole genome shotgun (WGS) entry which is preliminary data.</text>
</comment>
<dbReference type="RefSeq" id="WP_179844229.1">
    <property type="nucleotide sequence ID" value="NZ_JACCBA010000001.1"/>
</dbReference>
<name>A0A7Y9JFM3_9ACTN</name>
<protein>
    <submittedName>
        <fullName evidence="2">Uncharacterized protein</fullName>
    </submittedName>
</protein>
<keyword evidence="3" id="KW-1185">Reference proteome</keyword>
<feature type="transmembrane region" description="Helical" evidence="1">
    <location>
        <begin position="15"/>
        <end position="35"/>
    </location>
</feature>
<keyword evidence="1" id="KW-0472">Membrane</keyword>
<keyword evidence="1" id="KW-0812">Transmembrane</keyword>
<dbReference type="AlphaFoldDB" id="A0A7Y9JFM3"/>
<evidence type="ECO:0000256" key="1">
    <source>
        <dbReference type="SAM" id="Phobius"/>
    </source>
</evidence>
<gene>
    <name evidence="2" type="ORF">BJY14_003078</name>
</gene>
<sequence>MLGLRLGRLGRDARVIGLLATCLPGGLVALGIMIVRRSRRGEYSLGPWTLSGALFAAPVLPSG</sequence>
<evidence type="ECO:0000313" key="2">
    <source>
        <dbReference type="EMBL" id="NYD47095.1"/>
    </source>
</evidence>
<dbReference type="Proteomes" id="UP000529783">
    <property type="component" value="Unassembled WGS sequence"/>
</dbReference>
<reference evidence="2 3" key="1">
    <citation type="submission" date="2020-07" db="EMBL/GenBank/DDBJ databases">
        <title>Sequencing the genomes of 1000 actinobacteria strains.</title>
        <authorList>
            <person name="Klenk H.-P."/>
        </authorList>
    </citation>
    <scope>NUCLEOTIDE SEQUENCE [LARGE SCALE GENOMIC DNA]</scope>
    <source>
        <strain evidence="2 3">DSM 40398</strain>
    </source>
</reference>
<keyword evidence="1" id="KW-1133">Transmembrane helix</keyword>
<dbReference type="EMBL" id="JACCBA010000001">
    <property type="protein sequence ID" value="NYD47095.1"/>
    <property type="molecule type" value="Genomic_DNA"/>
</dbReference>
<proteinExistence type="predicted"/>
<accession>A0A7Y9JFM3</accession>